<dbReference type="InterPro" id="IPR020846">
    <property type="entry name" value="MFS_dom"/>
</dbReference>
<comment type="similarity">
    <text evidence="7">Belongs to the major facilitator superfamily. DHA1 family. Polyamines/proton antiporter (TC 2.A.1.2.16) subfamily.</text>
</comment>
<proteinExistence type="inferred from homology"/>
<feature type="transmembrane region" description="Helical" evidence="8">
    <location>
        <begin position="296"/>
        <end position="323"/>
    </location>
</feature>
<feature type="transmembrane region" description="Helical" evidence="8">
    <location>
        <begin position="343"/>
        <end position="361"/>
    </location>
</feature>
<feature type="transmembrane region" description="Helical" evidence="8">
    <location>
        <begin position="140"/>
        <end position="161"/>
    </location>
</feature>
<feature type="transmembrane region" description="Helical" evidence="8">
    <location>
        <begin position="408"/>
        <end position="432"/>
    </location>
</feature>
<dbReference type="Proteomes" id="UP000800036">
    <property type="component" value="Unassembled WGS sequence"/>
</dbReference>
<name>A0A6A5VFG2_9PLEO</name>
<feature type="transmembrane region" description="Helical" evidence="8">
    <location>
        <begin position="72"/>
        <end position="97"/>
    </location>
</feature>
<feature type="domain" description="Major facilitator superfamily (MFS) profile" evidence="9">
    <location>
        <begin position="74"/>
        <end position="505"/>
    </location>
</feature>
<evidence type="ECO:0000256" key="7">
    <source>
        <dbReference type="ARBA" id="ARBA00038459"/>
    </source>
</evidence>
<evidence type="ECO:0000313" key="10">
    <source>
        <dbReference type="EMBL" id="KAF1976243.1"/>
    </source>
</evidence>
<keyword evidence="3" id="KW-1003">Cell membrane</keyword>
<evidence type="ECO:0000256" key="6">
    <source>
        <dbReference type="ARBA" id="ARBA00023136"/>
    </source>
</evidence>
<keyword evidence="2" id="KW-0813">Transport</keyword>
<feature type="transmembrane region" description="Helical" evidence="8">
    <location>
        <begin position="381"/>
        <end position="402"/>
    </location>
</feature>
<evidence type="ECO:0000313" key="11">
    <source>
        <dbReference type="Proteomes" id="UP000800036"/>
    </source>
</evidence>
<dbReference type="Gene3D" id="1.20.1250.20">
    <property type="entry name" value="MFS general substrate transporter like domains"/>
    <property type="match status" value="1"/>
</dbReference>
<dbReference type="InterPro" id="IPR036259">
    <property type="entry name" value="MFS_trans_sf"/>
</dbReference>
<dbReference type="CDD" id="cd17323">
    <property type="entry name" value="MFS_Tpo1_MDR_like"/>
    <property type="match status" value="1"/>
</dbReference>
<accession>A0A6A5VFG2</accession>
<dbReference type="PANTHER" id="PTHR23502">
    <property type="entry name" value="MAJOR FACILITATOR SUPERFAMILY"/>
    <property type="match status" value="1"/>
</dbReference>
<evidence type="ECO:0000256" key="8">
    <source>
        <dbReference type="SAM" id="Phobius"/>
    </source>
</evidence>
<feature type="transmembrane region" description="Helical" evidence="8">
    <location>
        <begin position="109"/>
        <end position="128"/>
    </location>
</feature>
<dbReference type="GO" id="GO:0022857">
    <property type="term" value="F:transmembrane transporter activity"/>
    <property type="evidence" value="ECO:0007669"/>
    <property type="project" value="InterPro"/>
</dbReference>
<gene>
    <name evidence="10" type="ORF">BU23DRAFT_588064</name>
</gene>
<dbReference type="InterPro" id="IPR011701">
    <property type="entry name" value="MFS"/>
</dbReference>
<evidence type="ECO:0000256" key="5">
    <source>
        <dbReference type="ARBA" id="ARBA00022989"/>
    </source>
</evidence>
<feature type="transmembrane region" description="Helical" evidence="8">
    <location>
        <begin position="228"/>
        <end position="248"/>
    </location>
</feature>
<evidence type="ECO:0000256" key="3">
    <source>
        <dbReference type="ARBA" id="ARBA00022475"/>
    </source>
</evidence>
<evidence type="ECO:0000256" key="4">
    <source>
        <dbReference type="ARBA" id="ARBA00022692"/>
    </source>
</evidence>
<dbReference type="EMBL" id="ML976667">
    <property type="protein sequence ID" value="KAF1976243.1"/>
    <property type="molecule type" value="Genomic_DNA"/>
</dbReference>
<dbReference type="AlphaFoldDB" id="A0A6A5VFG2"/>
<keyword evidence="5 8" id="KW-1133">Transmembrane helix</keyword>
<feature type="transmembrane region" description="Helical" evidence="8">
    <location>
        <begin position="439"/>
        <end position="464"/>
    </location>
</feature>
<dbReference type="OrthoDB" id="3749766at2759"/>
<keyword evidence="6 8" id="KW-0472">Membrane</keyword>
<dbReference type="GO" id="GO:0005886">
    <property type="term" value="C:plasma membrane"/>
    <property type="evidence" value="ECO:0007669"/>
    <property type="project" value="UniProtKB-SubCell"/>
</dbReference>
<dbReference type="FunFam" id="1.20.1250.20:FF:000011">
    <property type="entry name" value="MFS multidrug transporter, putative"/>
    <property type="match status" value="1"/>
</dbReference>
<evidence type="ECO:0000256" key="2">
    <source>
        <dbReference type="ARBA" id="ARBA00022448"/>
    </source>
</evidence>
<protein>
    <submittedName>
        <fullName evidence="10">MFS general substrate transporter</fullName>
    </submittedName>
</protein>
<feature type="transmembrane region" description="Helical" evidence="8">
    <location>
        <begin position="476"/>
        <end position="498"/>
    </location>
</feature>
<dbReference type="SUPFAM" id="SSF103473">
    <property type="entry name" value="MFS general substrate transporter"/>
    <property type="match status" value="1"/>
</dbReference>
<dbReference type="PANTHER" id="PTHR23502:SF186">
    <property type="entry name" value="MAJOR FACILITATOR SUPERFAMILY (MFS) PROFILE DOMAIN-CONTAINING PROTEIN"/>
    <property type="match status" value="1"/>
</dbReference>
<keyword evidence="11" id="KW-1185">Reference proteome</keyword>
<comment type="subcellular location">
    <subcellularLocation>
        <location evidence="1">Cell membrane</location>
        <topology evidence="1">Multi-pass membrane protein</topology>
    </subcellularLocation>
</comment>
<evidence type="ECO:0000259" key="9">
    <source>
        <dbReference type="PROSITE" id="PS50850"/>
    </source>
</evidence>
<organism evidence="10 11">
    <name type="scientific">Bimuria novae-zelandiae CBS 107.79</name>
    <dbReference type="NCBI Taxonomy" id="1447943"/>
    <lineage>
        <taxon>Eukaryota</taxon>
        <taxon>Fungi</taxon>
        <taxon>Dikarya</taxon>
        <taxon>Ascomycota</taxon>
        <taxon>Pezizomycotina</taxon>
        <taxon>Dothideomycetes</taxon>
        <taxon>Pleosporomycetidae</taxon>
        <taxon>Pleosporales</taxon>
        <taxon>Massarineae</taxon>
        <taxon>Didymosphaeriaceae</taxon>
        <taxon>Bimuria</taxon>
    </lineage>
</organism>
<feature type="transmembrane region" description="Helical" evidence="8">
    <location>
        <begin position="167"/>
        <end position="190"/>
    </location>
</feature>
<sequence length="555" mass="60602">MTAQPSASNSGGLHGKDASVSYFRLLTDPAGVTEKVLKHTYPGSGTVASPYIVEFLQDDPYNPLLLPRWKKLGCTILVAFATLAVTFISSAYSGAVASIINEFAVSKNAVVLGVSVFVLGFALGPLLWAPLSEQFGRRSLFIGTYFALTAFNGACVGANSFATLAVLRFFAGVFGSSSLTNSGAIIADIFDANERGMMLAVFLAAPLLGPSFGPIVGGYLGEAAGWRWVHGLFVIFTGIIWILITLFIPETYAPFLLSQRAAKLSEITRKVHVARTDMGNKKNLSEQYKITLSRPWLLLFCEPIVLLTSIYMAIVYGTLYMMFPLLPPIFQSQYGWSAQTSELSFLGVAAGMSFGVLHGIYNNKHYVRIAAKHNGFPPPEVRLKSGILASVTLPVGLFWFAWTDGSTIHWIVPIIGTAIFSYGLVVLFLSLTNYLVDTYVVFAASVLAASTVLRSAFGAAFPLFTTPMLHNLGIHWASSVPAFLAVACMPFPLLLYIYGRHIRSKGRYAVQAAEMLQELQSAVDQKELRFEEDDWMNKTELSPWRLRCLADKPGQ</sequence>
<keyword evidence="4 8" id="KW-0812">Transmembrane</keyword>
<dbReference type="PROSITE" id="PS50850">
    <property type="entry name" value="MFS"/>
    <property type="match status" value="1"/>
</dbReference>
<feature type="transmembrane region" description="Helical" evidence="8">
    <location>
        <begin position="197"/>
        <end position="216"/>
    </location>
</feature>
<evidence type="ECO:0000256" key="1">
    <source>
        <dbReference type="ARBA" id="ARBA00004651"/>
    </source>
</evidence>
<reference evidence="10" key="1">
    <citation type="journal article" date="2020" name="Stud. Mycol.">
        <title>101 Dothideomycetes genomes: a test case for predicting lifestyles and emergence of pathogens.</title>
        <authorList>
            <person name="Haridas S."/>
            <person name="Albert R."/>
            <person name="Binder M."/>
            <person name="Bloem J."/>
            <person name="Labutti K."/>
            <person name="Salamov A."/>
            <person name="Andreopoulos B."/>
            <person name="Baker S."/>
            <person name="Barry K."/>
            <person name="Bills G."/>
            <person name="Bluhm B."/>
            <person name="Cannon C."/>
            <person name="Castanera R."/>
            <person name="Culley D."/>
            <person name="Daum C."/>
            <person name="Ezra D."/>
            <person name="Gonzalez J."/>
            <person name="Henrissat B."/>
            <person name="Kuo A."/>
            <person name="Liang C."/>
            <person name="Lipzen A."/>
            <person name="Lutzoni F."/>
            <person name="Magnuson J."/>
            <person name="Mondo S."/>
            <person name="Nolan M."/>
            <person name="Ohm R."/>
            <person name="Pangilinan J."/>
            <person name="Park H.-J."/>
            <person name="Ramirez L."/>
            <person name="Alfaro M."/>
            <person name="Sun H."/>
            <person name="Tritt A."/>
            <person name="Yoshinaga Y."/>
            <person name="Zwiers L.-H."/>
            <person name="Turgeon B."/>
            <person name="Goodwin S."/>
            <person name="Spatafora J."/>
            <person name="Crous P."/>
            <person name="Grigoriev I."/>
        </authorList>
    </citation>
    <scope>NUCLEOTIDE SEQUENCE</scope>
    <source>
        <strain evidence="10">CBS 107.79</strain>
    </source>
</reference>
<dbReference type="Pfam" id="PF07690">
    <property type="entry name" value="MFS_1"/>
    <property type="match status" value="1"/>
</dbReference>